<feature type="transmembrane region" description="Helical" evidence="1">
    <location>
        <begin position="21"/>
        <end position="45"/>
    </location>
</feature>
<evidence type="ECO:0000313" key="2">
    <source>
        <dbReference type="EMBL" id="CAJ0567304.1"/>
    </source>
</evidence>
<evidence type="ECO:0000256" key="1">
    <source>
        <dbReference type="SAM" id="Phobius"/>
    </source>
</evidence>
<organism evidence="2 3">
    <name type="scientific">Mesorhabditis spiculigera</name>
    <dbReference type="NCBI Taxonomy" id="96644"/>
    <lineage>
        <taxon>Eukaryota</taxon>
        <taxon>Metazoa</taxon>
        <taxon>Ecdysozoa</taxon>
        <taxon>Nematoda</taxon>
        <taxon>Chromadorea</taxon>
        <taxon>Rhabditida</taxon>
        <taxon>Rhabditina</taxon>
        <taxon>Rhabditomorpha</taxon>
        <taxon>Rhabditoidea</taxon>
        <taxon>Rhabditidae</taxon>
        <taxon>Mesorhabditinae</taxon>
        <taxon>Mesorhabditis</taxon>
    </lineage>
</organism>
<dbReference type="AlphaFoldDB" id="A0AA36CE43"/>
<dbReference type="Proteomes" id="UP001177023">
    <property type="component" value="Unassembled WGS sequence"/>
</dbReference>
<reference evidence="2" key="1">
    <citation type="submission" date="2023-06" db="EMBL/GenBank/DDBJ databases">
        <authorList>
            <person name="Delattre M."/>
        </authorList>
    </citation>
    <scope>NUCLEOTIDE SEQUENCE</scope>
    <source>
        <strain evidence="2">AF72</strain>
    </source>
</reference>
<keyword evidence="3" id="KW-1185">Reference proteome</keyword>
<proteinExistence type="predicted"/>
<sequence length="199" mass="22180">MDLRKEDGLLWRLHNSFYFVLCLRAFSVILTLITLIICVSSQHWMNKMASVAGLFFTIIAFIMYSCSIGAVYMCKLRTSALAKRALFVFVGALCSLASAVLYVLAIHTCDQWSFHFGCSSSYLSTGMQVAAAFAFLCLFCSCLDFGLQLLFNHAQPRQPVSFVTPPDLWSAERATCDGGSLYTAQRPYAYHNQGLQTDV</sequence>
<dbReference type="EMBL" id="CATQJA010001453">
    <property type="protein sequence ID" value="CAJ0567304.1"/>
    <property type="molecule type" value="Genomic_DNA"/>
</dbReference>
<evidence type="ECO:0008006" key="4">
    <source>
        <dbReference type="Google" id="ProtNLM"/>
    </source>
</evidence>
<keyword evidence="1" id="KW-0472">Membrane</keyword>
<keyword evidence="1" id="KW-1133">Transmembrane helix</keyword>
<feature type="non-terminal residue" evidence="2">
    <location>
        <position position="199"/>
    </location>
</feature>
<gene>
    <name evidence="2" type="ORF">MSPICULIGERA_LOCUS5860</name>
</gene>
<keyword evidence="1" id="KW-0812">Transmembrane</keyword>
<feature type="transmembrane region" description="Helical" evidence="1">
    <location>
        <begin position="85"/>
        <end position="107"/>
    </location>
</feature>
<protein>
    <recommendedName>
        <fullName evidence="4">MARVEL domain-containing protein</fullName>
    </recommendedName>
</protein>
<name>A0AA36CE43_9BILA</name>
<feature type="transmembrane region" description="Helical" evidence="1">
    <location>
        <begin position="127"/>
        <end position="151"/>
    </location>
</feature>
<accession>A0AA36CE43</accession>
<comment type="caution">
    <text evidence="2">The sequence shown here is derived from an EMBL/GenBank/DDBJ whole genome shotgun (WGS) entry which is preliminary data.</text>
</comment>
<feature type="transmembrane region" description="Helical" evidence="1">
    <location>
        <begin position="51"/>
        <end position="73"/>
    </location>
</feature>
<evidence type="ECO:0000313" key="3">
    <source>
        <dbReference type="Proteomes" id="UP001177023"/>
    </source>
</evidence>